<keyword evidence="2" id="KW-1185">Reference proteome</keyword>
<proteinExistence type="predicted"/>
<dbReference type="PANTHER" id="PTHR35046">
    <property type="entry name" value="ZINC KNUCKLE (CCHC-TYPE) FAMILY PROTEIN"/>
    <property type="match status" value="1"/>
</dbReference>
<dbReference type="EMBL" id="QJKJ01003150">
    <property type="protein sequence ID" value="RDX99739.1"/>
    <property type="molecule type" value="Genomic_DNA"/>
</dbReference>
<dbReference type="AlphaFoldDB" id="A0A371HAE7"/>
<name>A0A371HAE7_MUCPR</name>
<sequence>MVEDIRIRSSDLCESWEALKHLMRARFVPPSYIRDLHNKLQRLLSRVGVEIQDIVELQYYRNLSELVHKVIKVEIQIRRRNAYKKTYVGSSGRKGLGHVMIVKDDGEIRSESSIGEVSTSSESESLSDGCHYDGDFLVEAETHFHSRCFILGNLCSMIIDRGSYVNIASERLVTKLALPTMGELLVDKQVEITFSLATYKDRIVCDVIPIEAIHLLVWRP</sequence>
<evidence type="ECO:0008006" key="3">
    <source>
        <dbReference type="Google" id="ProtNLM"/>
    </source>
</evidence>
<evidence type="ECO:0000313" key="1">
    <source>
        <dbReference type="EMBL" id="RDX99739.1"/>
    </source>
</evidence>
<reference evidence="1" key="1">
    <citation type="submission" date="2018-05" db="EMBL/GenBank/DDBJ databases">
        <title>Draft genome of Mucuna pruriens seed.</title>
        <authorList>
            <person name="Nnadi N.E."/>
            <person name="Vos R."/>
            <person name="Hasami M.H."/>
            <person name="Devisetty U.K."/>
            <person name="Aguiy J.C."/>
        </authorList>
    </citation>
    <scope>NUCLEOTIDE SEQUENCE [LARGE SCALE GENOMIC DNA]</scope>
    <source>
        <strain evidence="1">JCA_2017</strain>
    </source>
</reference>
<dbReference type="Proteomes" id="UP000257109">
    <property type="component" value="Unassembled WGS sequence"/>
</dbReference>
<gene>
    <name evidence="1" type="ORF">CR513_17172</name>
</gene>
<dbReference type="OrthoDB" id="1747743at2759"/>
<accession>A0A371HAE7</accession>
<comment type="caution">
    <text evidence="1">The sequence shown here is derived from an EMBL/GenBank/DDBJ whole genome shotgun (WGS) entry which is preliminary data.</text>
</comment>
<evidence type="ECO:0000313" key="2">
    <source>
        <dbReference type="Proteomes" id="UP000257109"/>
    </source>
</evidence>
<organism evidence="1 2">
    <name type="scientific">Mucuna pruriens</name>
    <name type="common">Velvet bean</name>
    <name type="synonym">Dolichos pruriens</name>
    <dbReference type="NCBI Taxonomy" id="157652"/>
    <lineage>
        <taxon>Eukaryota</taxon>
        <taxon>Viridiplantae</taxon>
        <taxon>Streptophyta</taxon>
        <taxon>Embryophyta</taxon>
        <taxon>Tracheophyta</taxon>
        <taxon>Spermatophyta</taxon>
        <taxon>Magnoliopsida</taxon>
        <taxon>eudicotyledons</taxon>
        <taxon>Gunneridae</taxon>
        <taxon>Pentapetalae</taxon>
        <taxon>rosids</taxon>
        <taxon>fabids</taxon>
        <taxon>Fabales</taxon>
        <taxon>Fabaceae</taxon>
        <taxon>Papilionoideae</taxon>
        <taxon>50 kb inversion clade</taxon>
        <taxon>NPAAA clade</taxon>
        <taxon>indigoferoid/millettioid clade</taxon>
        <taxon>Phaseoleae</taxon>
        <taxon>Mucuna</taxon>
    </lineage>
</organism>
<protein>
    <recommendedName>
        <fullName evidence="3">Retrotransposon gag domain-containing protein</fullName>
    </recommendedName>
</protein>
<feature type="non-terminal residue" evidence="1">
    <location>
        <position position="1"/>
    </location>
</feature>
<dbReference type="PANTHER" id="PTHR35046:SF26">
    <property type="entry name" value="RNA-DIRECTED DNA POLYMERASE"/>
    <property type="match status" value="1"/>
</dbReference>